<feature type="short sequence motif" description="GXGXXG" evidence="13">
    <location>
        <begin position="404"/>
        <end position="409"/>
    </location>
</feature>
<dbReference type="EMBL" id="NCKU01000653">
    <property type="protein sequence ID" value="RWS14653.1"/>
    <property type="molecule type" value="Genomic_DNA"/>
</dbReference>
<keyword evidence="10" id="KW-0472">Membrane</keyword>
<organism evidence="15 17">
    <name type="scientific">Dinothrombium tinctorium</name>
    <dbReference type="NCBI Taxonomy" id="1965070"/>
    <lineage>
        <taxon>Eukaryota</taxon>
        <taxon>Metazoa</taxon>
        <taxon>Ecdysozoa</taxon>
        <taxon>Arthropoda</taxon>
        <taxon>Chelicerata</taxon>
        <taxon>Arachnida</taxon>
        <taxon>Acari</taxon>
        <taxon>Acariformes</taxon>
        <taxon>Trombidiformes</taxon>
        <taxon>Prostigmata</taxon>
        <taxon>Anystina</taxon>
        <taxon>Parasitengona</taxon>
        <taxon>Trombidioidea</taxon>
        <taxon>Trombidiidae</taxon>
        <taxon>Dinothrombium</taxon>
    </lineage>
</organism>
<reference evidence="15 17" key="1">
    <citation type="journal article" date="2018" name="Gigascience">
        <title>Genomes of trombidid mites reveal novel predicted allergens and laterally-transferred genes associated with secondary metabolism.</title>
        <authorList>
            <person name="Dong X."/>
            <person name="Chaisiri K."/>
            <person name="Xia D."/>
            <person name="Armstrong S.D."/>
            <person name="Fang Y."/>
            <person name="Donnelly M.J."/>
            <person name="Kadowaki T."/>
            <person name="McGarry J.W."/>
            <person name="Darby A.C."/>
            <person name="Makepeace B.L."/>
        </authorList>
    </citation>
    <scope>NUCLEOTIDE SEQUENCE [LARGE SCALE GENOMIC DNA]</scope>
    <source>
        <strain evidence="15">UoL-WK</strain>
    </source>
</reference>
<protein>
    <recommendedName>
        <fullName evidence="2">phospholipase A2</fullName>
        <ecNumber evidence="2">3.1.1.4</ecNumber>
    </recommendedName>
</protein>
<keyword evidence="10" id="KW-1053">Target membrane</keyword>
<evidence type="ECO:0000256" key="12">
    <source>
        <dbReference type="PROSITE-ProRule" id="PRU00023"/>
    </source>
</evidence>
<evidence type="ECO:0000259" key="14">
    <source>
        <dbReference type="PROSITE" id="PS51635"/>
    </source>
</evidence>
<dbReference type="PROSITE" id="PS50088">
    <property type="entry name" value="ANK_REPEAT"/>
    <property type="match status" value="2"/>
</dbReference>
<dbReference type="AlphaFoldDB" id="A0A443RH86"/>
<sequence length="760" mass="85730">MFQTLRFIVNVLFKITNIKSSSTCAHYLKEIVSLFNYIKDDNWTIAHVSAKLGFAWAFSIQCPEVLDEINKQTHSTLLTPLHIAILRAHLSTIKEILNHNPKLDLADIDGNTALHYAAISTKDVSTLVLMDQNAKKLFPLRNKSNCTALHLACYCDKSENIKELLRNALPAKYLCIESPSVINDEISYSKNDNETVLSRFLIDELDPQDMKYGGTPVHWAKSREALEKLIAMGFKLNAVNINQETALHVMIRRQRLECILILLCAGVSTEYKALKGETALHYAVRISDLQCVQALVVFDANLNPLNDRNESPRHLAARDRDVEDKTILYVLHSLGASRCRPDTKDCSDGCAKSGSFNGFISRANHSDAIERWYFNFIKENVLKSAIEQKTTKKNKPVRILSCDGGGIKGLITVQMLIELEKRLKYPLQCYFNWFAGTSTGAFIASLLSMDMPLSKIRALYLSIKDKVIQGSKPYDSHKLEAILKQYLGENTVMSDIKHSKLTITATLADRSPAQLYLFRNYPSPHELLGLSIEHDKMFKGAKYTEQKIWEACRASGAAPTYFRAYGPFLDGGLIANNPTTEVLSEFVLYNDIRRSIGKYDEIEELVLVVSMGAGRSPMISRPVVDVGKMLSMNPAEFYKNAVIAKNLVNLLISQTTNTEFHVVRRAQSWCKELGVPYFRFSPPLSEHIVIDETSNDELISALWQTKAYMHANKEYLNLLIKYMENDTQAALRNNEIFVRAKSRADVDVIEALATQFENGV</sequence>
<comment type="catalytic activity">
    <reaction evidence="11">
        <text>a 1,2-diacyl-sn-glycero-3-phosphocholine + H2O = a 1-acyl-sn-glycero-3-phosphocholine + a fatty acid + H(+)</text>
        <dbReference type="Rhea" id="RHEA:15801"/>
        <dbReference type="ChEBI" id="CHEBI:15377"/>
        <dbReference type="ChEBI" id="CHEBI:15378"/>
        <dbReference type="ChEBI" id="CHEBI:28868"/>
        <dbReference type="ChEBI" id="CHEBI:57643"/>
        <dbReference type="ChEBI" id="CHEBI:58168"/>
        <dbReference type="EC" id="3.1.1.4"/>
    </reaction>
    <physiologicalReaction direction="left-to-right" evidence="11">
        <dbReference type="Rhea" id="RHEA:15802"/>
    </physiologicalReaction>
</comment>
<dbReference type="PANTHER" id="PTHR24139:SF34">
    <property type="entry name" value="85_88 KDA CALCIUM-INDEPENDENT PHOSPHOLIPASE A2"/>
    <property type="match status" value="1"/>
</dbReference>
<evidence type="ECO:0000256" key="11">
    <source>
        <dbReference type="ARBA" id="ARBA00023422"/>
    </source>
</evidence>
<keyword evidence="17" id="KW-1185">Reference proteome</keyword>
<keyword evidence="8 12" id="KW-0040">ANK repeat</keyword>
<dbReference type="InterPro" id="IPR016035">
    <property type="entry name" value="Acyl_Trfase/lysoPLipase"/>
</dbReference>
<dbReference type="Pfam" id="PF12796">
    <property type="entry name" value="Ank_2"/>
    <property type="match status" value="1"/>
</dbReference>
<dbReference type="GO" id="GO:0044218">
    <property type="term" value="C:other organism cell membrane"/>
    <property type="evidence" value="ECO:0007669"/>
    <property type="project" value="UniProtKB-KW"/>
</dbReference>
<accession>A0A443RH86</accession>
<feature type="repeat" description="ANK" evidence="12">
    <location>
        <begin position="76"/>
        <end position="108"/>
    </location>
</feature>
<dbReference type="Pfam" id="PF01734">
    <property type="entry name" value="Patatin"/>
    <property type="match status" value="1"/>
</dbReference>
<evidence type="ECO:0000256" key="2">
    <source>
        <dbReference type="ARBA" id="ARBA00013278"/>
    </source>
</evidence>
<dbReference type="EMBL" id="NCKU01000654">
    <property type="protein sequence ID" value="RWS14652.1"/>
    <property type="molecule type" value="Genomic_DNA"/>
</dbReference>
<dbReference type="GO" id="GO:2000304">
    <property type="term" value="P:positive regulation of ceramide biosynthetic process"/>
    <property type="evidence" value="ECO:0007669"/>
    <property type="project" value="TreeGrafter"/>
</dbReference>
<feature type="repeat" description="ANK" evidence="12">
    <location>
        <begin position="275"/>
        <end position="307"/>
    </location>
</feature>
<evidence type="ECO:0000256" key="7">
    <source>
        <dbReference type="ARBA" id="ARBA00023028"/>
    </source>
</evidence>
<comment type="caution">
    <text evidence="15">The sequence shown here is derived from an EMBL/GenBank/DDBJ whole genome shotgun (WGS) entry which is preliminary data.</text>
</comment>
<evidence type="ECO:0000256" key="8">
    <source>
        <dbReference type="ARBA" id="ARBA00023043"/>
    </source>
</evidence>
<keyword evidence="3" id="KW-0268">Exocytosis</keyword>
<comment type="subcellular location">
    <subcellularLocation>
        <location evidence="1">Target cell membrane</location>
    </subcellularLocation>
</comment>
<feature type="short sequence motif" description="GXSXG" evidence="13">
    <location>
        <begin position="436"/>
        <end position="440"/>
    </location>
</feature>
<dbReference type="InterPro" id="IPR002641">
    <property type="entry name" value="PNPLA_dom"/>
</dbReference>
<evidence type="ECO:0000256" key="5">
    <source>
        <dbReference type="ARBA" id="ARBA00022737"/>
    </source>
</evidence>
<dbReference type="PROSITE" id="PS51635">
    <property type="entry name" value="PNPLA"/>
    <property type="match status" value="1"/>
</dbReference>
<evidence type="ECO:0000256" key="6">
    <source>
        <dbReference type="ARBA" id="ARBA00022801"/>
    </source>
</evidence>
<dbReference type="GO" id="GO:0052816">
    <property type="term" value="F:long-chain fatty acyl-CoA hydrolase activity"/>
    <property type="evidence" value="ECO:0007669"/>
    <property type="project" value="TreeGrafter"/>
</dbReference>
<dbReference type="OrthoDB" id="10021675at2759"/>
<dbReference type="SUPFAM" id="SSF52151">
    <property type="entry name" value="FabD/lysophospholipase-like"/>
    <property type="match status" value="1"/>
</dbReference>
<keyword evidence="7" id="KW-0800">Toxin</keyword>
<dbReference type="Proteomes" id="UP000285301">
    <property type="component" value="Unassembled WGS sequence"/>
</dbReference>
<evidence type="ECO:0000256" key="3">
    <source>
        <dbReference type="ARBA" id="ARBA00022483"/>
    </source>
</evidence>
<dbReference type="STRING" id="1965070.A0A443RH86"/>
<evidence type="ECO:0000313" key="15">
    <source>
        <dbReference type="EMBL" id="RWS14652.1"/>
    </source>
</evidence>
<dbReference type="Gene3D" id="3.40.1090.10">
    <property type="entry name" value="Cytosolic phospholipase A2 catalytic domain"/>
    <property type="match status" value="1"/>
</dbReference>
<feature type="active site" description="Nucleophile" evidence="13">
    <location>
        <position position="438"/>
    </location>
</feature>
<dbReference type="EC" id="3.1.1.4" evidence="2"/>
<keyword evidence="5" id="KW-0677">Repeat</keyword>
<dbReference type="Pfam" id="PF00023">
    <property type="entry name" value="Ank"/>
    <property type="match status" value="1"/>
</dbReference>
<feature type="domain" description="PNPLA" evidence="14">
    <location>
        <begin position="400"/>
        <end position="583"/>
    </location>
</feature>
<keyword evidence="7" id="KW-0638">Presynaptic neurotoxin</keyword>
<proteinExistence type="predicted"/>
<dbReference type="GO" id="GO:0005739">
    <property type="term" value="C:mitochondrion"/>
    <property type="evidence" value="ECO:0007669"/>
    <property type="project" value="TreeGrafter"/>
</dbReference>
<gene>
    <name evidence="16" type="ORF">B4U79_00364</name>
    <name evidence="15" type="ORF">B4U79_07991</name>
</gene>
<dbReference type="GO" id="GO:0016042">
    <property type="term" value="P:lipid catabolic process"/>
    <property type="evidence" value="ECO:0007669"/>
    <property type="project" value="UniProtKB-UniRule"/>
</dbReference>
<evidence type="ECO:0000256" key="13">
    <source>
        <dbReference type="PROSITE-ProRule" id="PRU01161"/>
    </source>
</evidence>
<dbReference type="PANTHER" id="PTHR24139">
    <property type="entry name" value="CALCIUM-INDEPENDENT PHOSPHOLIPASE A2"/>
    <property type="match status" value="1"/>
</dbReference>
<keyword evidence="6 13" id="KW-0378">Hydrolase</keyword>
<dbReference type="GO" id="GO:0044231">
    <property type="term" value="C:host cell presynaptic membrane"/>
    <property type="evidence" value="ECO:0007669"/>
    <property type="project" value="UniProtKB-KW"/>
</dbReference>
<keyword evidence="13" id="KW-0442">Lipid degradation</keyword>
<dbReference type="PROSITE" id="PS50297">
    <property type="entry name" value="ANK_REP_REGION"/>
    <property type="match status" value="1"/>
</dbReference>
<keyword evidence="9 13" id="KW-0443">Lipid metabolism</keyword>
<dbReference type="InterPro" id="IPR047148">
    <property type="entry name" value="PLPL9"/>
</dbReference>
<dbReference type="InterPro" id="IPR036770">
    <property type="entry name" value="Ankyrin_rpt-contain_sf"/>
</dbReference>
<evidence type="ECO:0000256" key="9">
    <source>
        <dbReference type="ARBA" id="ARBA00023098"/>
    </source>
</evidence>
<keyword evidence="7" id="KW-0528">Neurotoxin</keyword>
<dbReference type="GO" id="GO:0006887">
    <property type="term" value="P:exocytosis"/>
    <property type="evidence" value="ECO:0007669"/>
    <property type="project" value="UniProtKB-KW"/>
</dbReference>
<evidence type="ECO:0000256" key="4">
    <source>
        <dbReference type="ARBA" id="ARBA00022537"/>
    </source>
</evidence>
<evidence type="ECO:0000313" key="17">
    <source>
        <dbReference type="Proteomes" id="UP000285301"/>
    </source>
</evidence>
<dbReference type="SUPFAM" id="SSF48403">
    <property type="entry name" value="Ankyrin repeat"/>
    <property type="match status" value="1"/>
</dbReference>
<dbReference type="SMART" id="SM00248">
    <property type="entry name" value="ANK"/>
    <property type="match status" value="7"/>
</dbReference>
<feature type="active site" description="Proton acceptor" evidence="13">
    <location>
        <position position="570"/>
    </location>
</feature>
<evidence type="ECO:0000313" key="16">
    <source>
        <dbReference type="EMBL" id="RWS14653.1"/>
    </source>
</evidence>
<keyword evidence="4" id="KW-1052">Target cell membrane</keyword>
<feature type="short sequence motif" description="DGA/G" evidence="13">
    <location>
        <begin position="570"/>
        <end position="572"/>
    </location>
</feature>
<reference evidence="15" key="2">
    <citation type="submission" date="2018-11" db="EMBL/GenBank/DDBJ databases">
        <title>Trombidioid mite genomics.</title>
        <authorList>
            <person name="Dong X."/>
        </authorList>
    </citation>
    <scope>NUCLEOTIDE SEQUENCE</scope>
    <source>
        <strain evidence="15">UoL-WK</strain>
    </source>
</reference>
<evidence type="ECO:0000256" key="1">
    <source>
        <dbReference type="ARBA" id="ARBA00004175"/>
    </source>
</evidence>
<evidence type="ECO:0000256" key="10">
    <source>
        <dbReference type="ARBA" id="ARBA00023298"/>
    </source>
</evidence>
<dbReference type="GO" id="GO:0047499">
    <property type="term" value="F:calcium-independent phospholipase A2 activity"/>
    <property type="evidence" value="ECO:0007669"/>
    <property type="project" value="InterPro"/>
</dbReference>
<dbReference type="Gene3D" id="1.25.40.20">
    <property type="entry name" value="Ankyrin repeat-containing domain"/>
    <property type="match status" value="3"/>
</dbReference>
<dbReference type="InterPro" id="IPR002110">
    <property type="entry name" value="Ankyrin_rpt"/>
</dbReference>
<name>A0A443RH86_9ACAR</name>